<sequence length="168" mass="18171">MALIELIFVLSGACVVLLWLARGLMMLAPKACSISGNFFTSMGKWAVITGGSGGIGKAYAEELTMWEFFQMLHPANFLKQLIWKRGGGIILNISSGISKVPFPLYTLYSATKGSPQQIIRFHTTLSSTSVSFTPTTCMSFLTTSIYLLLGLPLFLLPGGSILSILLPI</sequence>
<dbReference type="Gene3D" id="3.40.50.720">
    <property type="entry name" value="NAD(P)-binding Rossmann-like Domain"/>
    <property type="match status" value="1"/>
</dbReference>
<keyword evidence="3" id="KW-0472">Membrane</keyword>
<keyword evidence="5" id="KW-1185">Reference proteome</keyword>
<accession>A0AAD5AC62</accession>
<keyword evidence="1" id="KW-0444">Lipid biosynthesis</keyword>
<evidence type="ECO:0000256" key="3">
    <source>
        <dbReference type="SAM" id="Phobius"/>
    </source>
</evidence>
<dbReference type="GO" id="GO:0005783">
    <property type="term" value="C:endoplasmic reticulum"/>
    <property type="evidence" value="ECO:0007669"/>
    <property type="project" value="TreeGrafter"/>
</dbReference>
<dbReference type="InterPro" id="IPR036291">
    <property type="entry name" value="NAD(P)-bd_dom_sf"/>
</dbReference>
<gene>
    <name evidence="4" type="ORF">C0J50_3750</name>
</gene>
<dbReference type="InterPro" id="IPR002347">
    <property type="entry name" value="SDR_fam"/>
</dbReference>
<keyword evidence="1" id="KW-0443">Lipid metabolism</keyword>
<keyword evidence="2" id="KW-0560">Oxidoreductase</keyword>
<keyword evidence="1" id="KW-0752">Steroid biosynthesis</keyword>
<dbReference type="GO" id="GO:0047045">
    <property type="term" value="F:testosterone dehydrogenase (NADP+) activity"/>
    <property type="evidence" value="ECO:0007669"/>
    <property type="project" value="TreeGrafter"/>
</dbReference>
<dbReference type="Pfam" id="PF00106">
    <property type="entry name" value="adh_short"/>
    <property type="match status" value="1"/>
</dbReference>
<reference evidence="4" key="1">
    <citation type="submission" date="2018-07" db="EMBL/GenBank/DDBJ databases">
        <title>Comparative genomics of catfishes provides insights into carnivory and benthic adaptation.</title>
        <authorList>
            <person name="Zhang Y."/>
            <person name="Wang D."/>
            <person name="Peng Z."/>
            <person name="Zheng S."/>
            <person name="Shao F."/>
            <person name="Tao W."/>
        </authorList>
    </citation>
    <scope>NUCLEOTIDE SEQUENCE</scope>
    <source>
        <strain evidence="4">Chongqing</strain>
    </source>
</reference>
<name>A0AAD5AC62_SILAS</name>
<comment type="caution">
    <text evidence="4">The sequence shown here is derived from an EMBL/GenBank/DDBJ whole genome shotgun (WGS) entry which is preliminary data.</text>
</comment>
<dbReference type="EMBL" id="MU559653">
    <property type="protein sequence ID" value="KAI5614029.1"/>
    <property type="molecule type" value="Genomic_DNA"/>
</dbReference>
<keyword evidence="3" id="KW-0812">Transmembrane</keyword>
<dbReference type="PANTHER" id="PTHR43899:SF7">
    <property type="entry name" value="17-BETA-HYDROXYSTEROID DEHYDROGENASE TYPE 3"/>
    <property type="match status" value="1"/>
</dbReference>
<dbReference type="GO" id="GO:0006694">
    <property type="term" value="P:steroid biosynthetic process"/>
    <property type="evidence" value="ECO:0007669"/>
    <property type="project" value="UniProtKB-KW"/>
</dbReference>
<dbReference type="PANTHER" id="PTHR43899">
    <property type="entry name" value="RH59310P"/>
    <property type="match status" value="1"/>
</dbReference>
<dbReference type="Proteomes" id="UP001205998">
    <property type="component" value="Unassembled WGS sequence"/>
</dbReference>
<keyword evidence="3" id="KW-1133">Transmembrane helix</keyword>
<evidence type="ECO:0000313" key="5">
    <source>
        <dbReference type="Proteomes" id="UP001205998"/>
    </source>
</evidence>
<organism evidence="4 5">
    <name type="scientific">Silurus asotus</name>
    <name type="common">Amur catfish</name>
    <name type="synonym">Parasilurus asotus</name>
    <dbReference type="NCBI Taxonomy" id="30991"/>
    <lineage>
        <taxon>Eukaryota</taxon>
        <taxon>Metazoa</taxon>
        <taxon>Chordata</taxon>
        <taxon>Craniata</taxon>
        <taxon>Vertebrata</taxon>
        <taxon>Euteleostomi</taxon>
        <taxon>Actinopterygii</taxon>
        <taxon>Neopterygii</taxon>
        <taxon>Teleostei</taxon>
        <taxon>Ostariophysi</taxon>
        <taxon>Siluriformes</taxon>
        <taxon>Siluridae</taxon>
        <taxon>Silurus</taxon>
    </lineage>
</organism>
<proteinExistence type="predicted"/>
<dbReference type="SUPFAM" id="SSF51735">
    <property type="entry name" value="NAD(P)-binding Rossmann-fold domains"/>
    <property type="match status" value="1"/>
</dbReference>
<dbReference type="InterPro" id="IPR051019">
    <property type="entry name" value="VLCFA-Steroid_DH"/>
</dbReference>
<protein>
    <submittedName>
        <fullName evidence="4">Testosterone 17-beta-dehydrogenase 3 isoform X1</fullName>
    </submittedName>
</protein>
<feature type="transmembrane region" description="Helical" evidence="3">
    <location>
        <begin position="145"/>
        <end position="166"/>
    </location>
</feature>
<dbReference type="AlphaFoldDB" id="A0AAD5AC62"/>
<evidence type="ECO:0000256" key="1">
    <source>
        <dbReference type="ARBA" id="ARBA00022955"/>
    </source>
</evidence>
<evidence type="ECO:0000313" key="4">
    <source>
        <dbReference type="EMBL" id="KAI5614029.1"/>
    </source>
</evidence>
<evidence type="ECO:0000256" key="2">
    <source>
        <dbReference type="ARBA" id="ARBA00023002"/>
    </source>
</evidence>